<feature type="region of interest" description="Disordered" evidence="1">
    <location>
        <begin position="50"/>
        <end position="92"/>
    </location>
</feature>
<name>A0A4S4LE49_9AGAM</name>
<feature type="compositionally biased region" description="Polar residues" evidence="1">
    <location>
        <begin position="73"/>
        <end position="83"/>
    </location>
</feature>
<sequence>MGCGNSKLYVPWKYKYLTSFQQFSIIRAHSSLARASTLITMSLQIMPDTDQVPTSVTPILDPDKSSEPDIVSSLPSPDETSNNPRDECDPVGTETEFKARVARDDPEAVYQLQKIQAVEGIRRRLNDWQNVTPSSMLYEHVTVPGTEAPGDAFFKFDFPSDSKEGHTPGVSWTVAAQRPSGKAEEHMDVFAAFKDGPKQYITIELIWPNQNSKSIKLETEREWTISQVAWQIAWGYMNMALNSSCACKLPNFDGCPDDVFCLNLVFMSLWSMDGIAFQAEVRVVHRGATGFLPLAGFLSY</sequence>
<keyword evidence="3" id="KW-1185">Reference proteome</keyword>
<dbReference type="AlphaFoldDB" id="A0A4S4LE49"/>
<accession>A0A4S4LE49</accession>
<proteinExistence type="predicted"/>
<dbReference type="Proteomes" id="UP000310158">
    <property type="component" value="Unassembled WGS sequence"/>
</dbReference>
<organism evidence="2 3">
    <name type="scientific">Bondarzewia mesenterica</name>
    <dbReference type="NCBI Taxonomy" id="1095465"/>
    <lineage>
        <taxon>Eukaryota</taxon>
        <taxon>Fungi</taxon>
        <taxon>Dikarya</taxon>
        <taxon>Basidiomycota</taxon>
        <taxon>Agaricomycotina</taxon>
        <taxon>Agaricomycetes</taxon>
        <taxon>Russulales</taxon>
        <taxon>Bondarzewiaceae</taxon>
        <taxon>Bondarzewia</taxon>
    </lineage>
</organism>
<gene>
    <name evidence="2" type="ORF">EW146_g8469</name>
</gene>
<evidence type="ECO:0000313" key="2">
    <source>
        <dbReference type="EMBL" id="THH10134.1"/>
    </source>
</evidence>
<protein>
    <submittedName>
        <fullName evidence="2">Uncharacterized protein</fullName>
    </submittedName>
</protein>
<dbReference type="EMBL" id="SGPL01000590">
    <property type="protein sequence ID" value="THH10134.1"/>
    <property type="molecule type" value="Genomic_DNA"/>
</dbReference>
<evidence type="ECO:0000313" key="3">
    <source>
        <dbReference type="Proteomes" id="UP000310158"/>
    </source>
</evidence>
<comment type="caution">
    <text evidence="2">The sequence shown here is derived from an EMBL/GenBank/DDBJ whole genome shotgun (WGS) entry which is preliminary data.</text>
</comment>
<evidence type="ECO:0000256" key="1">
    <source>
        <dbReference type="SAM" id="MobiDB-lite"/>
    </source>
</evidence>
<reference evidence="2 3" key="1">
    <citation type="submission" date="2019-02" db="EMBL/GenBank/DDBJ databases">
        <title>Genome sequencing of the rare red list fungi Bondarzewia mesenterica.</title>
        <authorList>
            <person name="Buettner E."/>
            <person name="Kellner H."/>
        </authorList>
    </citation>
    <scope>NUCLEOTIDE SEQUENCE [LARGE SCALE GENOMIC DNA]</scope>
    <source>
        <strain evidence="2 3">DSM 108281</strain>
    </source>
</reference>